<dbReference type="SMART" id="SM00066">
    <property type="entry name" value="GAL4"/>
    <property type="match status" value="1"/>
</dbReference>
<comment type="caution">
    <text evidence="5">The sequence shown here is derived from an EMBL/GenBank/DDBJ whole genome shotgun (WGS) entry which is preliminary data.</text>
</comment>
<dbReference type="PROSITE" id="PS00463">
    <property type="entry name" value="ZN2_CY6_FUNGAL_1"/>
    <property type="match status" value="1"/>
</dbReference>
<reference evidence="5 6" key="1">
    <citation type="journal article" date="2016" name="Genome Biol. Evol.">
        <title>Divergent and convergent evolution of fungal pathogenicity.</title>
        <authorList>
            <person name="Shang Y."/>
            <person name="Xiao G."/>
            <person name="Zheng P."/>
            <person name="Cen K."/>
            <person name="Zhan S."/>
            <person name="Wang C."/>
        </authorList>
    </citation>
    <scope>NUCLEOTIDE SEQUENCE [LARGE SCALE GENOMIC DNA]</scope>
    <source>
        <strain evidence="5 6">RCEF 1005</strain>
    </source>
</reference>
<comment type="subcellular location">
    <subcellularLocation>
        <location evidence="1">Nucleus</location>
    </subcellularLocation>
</comment>
<gene>
    <name evidence="5" type="ORF">LEL_00012</name>
</gene>
<dbReference type="STRING" id="1081108.A0A168JI46"/>
<dbReference type="GO" id="GO:0005634">
    <property type="term" value="C:nucleus"/>
    <property type="evidence" value="ECO:0007669"/>
    <property type="project" value="UniProtKB-SubCell"/>
</dbReference>
<feature type="region of interest" description="Disordered" evidence="3">
    <location>
        <begin position="1"/>
        <end position="50"/>
    </location>
</feature>
<dbReference type="PANTHER" id="PTHR37534">
    <property type="entry name" value="TRANSCRIPTIONAL ACTIVATOR PROTEIN UGA3"/>
    <property type="match status" value="1"/>
</dbReference>
<dbReference type="CDD" id="cd00067">
    <property type="entry name" value="GAL4"/>
    <property type="match status" value="1"/>
</dbReference>
<organism evidence="5 6">
    <name type="scientific">Akanthomyces lecanii RCEF 1005</name>
    <dbReference type="NCBI Taxonomy" id="1081108"/>
    <lineage>
        <taxon>Eukaryota</taxon>
        <taxon>Fungi</taxon>
        <taxon>Dikarya</taxon>
        <taxon>Ascomycota</taxon>
        <taxon>Pezizomycotina</taxon>
        <taxon>Sordariomycetes</taxon>
        <taxon>Hypocreomycetidae</taxon>
        <taxon>Hypocreales</taxon>
        <taxon>Cordycipitaceae</taxon>
        <taxon>Akanthomyces</taxon>
        <taxon>Cordyceps confragosa</taxon>
    </lineage>
</organism>
<dbReference type="AlphaFoldDB" id="A0A168JI46"/>
<dbReference type="InterPro" id="IPR036864">
    <property type="entry name" value="Zn2-C6_fun-type_DNA-bd_sf"/>
</dbReference>
<accession>A0A168JI46</accession>
<dbReference type="Pfam" id="PF11951">
    <property type="entry name" value="Fungal_trans_2"/>
    <property type="match status" value="1"/>
</dbReference>
<protein>
    <submittedName>
        <fullName evidence="5">C6 zinc finger domain protein</fullName>
    </submittedName>
</protein>
<feature type="compositionally biased region" description="Low complexity" evidence="3">
    <location>
        <begin position="1"/>
        <end position="21"/>
    </location>
</feature>
<dbReference type="InterPro" id="IPR001138">
    <property type="entry name" value="Zn2Cys6_DnaBD"/>
</dbReference>
<name>A0A168JI46_CORDF</name>
<feature type="domain" description="Zn(2)-C6 fungal-type" evidence="4">
    <location>
        <begin position="60"/>
        <end position="88"/>
    </location>
</feature>
<dbReference type="SUPFAM" id="SSF57701">
    <property type="entry name" value="Zn2/Cys6 DNA-binding domain"/>
    <property type="match status" value="1"/>
</dbReference>
<dbReference type="PANTHER" id="PTHR37534:SF46">
    <property type="entry name" value="ZN(II)2CYS6 TRANSCRIPTION FACTOR (EUROFUNG)"/>
    <property type="match status" value="1"/>
</dbReference>
<evidence type="ECO:0000313" key="5">
    <source>
        <dbReference type="EMBL" id="OAA80467.1"/>
    </source>
</evidence>
<keyword evidence="2" id="KW-0539">Nucleus</keyword>
<proteinExistence type="predicted"/>
<dbReference type="GO" id="GO:0008270">
    <property type="term" value="F:zinc ion binding"/>
    <property type="evidence" value="ECO:0007669"/>
    <property type="project" value="InterPro"/>
</dbReference>
<evidence type="ECO:0000313" key="6">
    <source>
        <dbReference type="Proteomes" id="UP000076881"/>
    </source>
</evidence>
<dbReference type="Proteomes" id="UP000076881">
    <property type="component" value="Unassembled WGS sequence"/>
</dbReference>
<dbReference type="OrthoDB" id="5386330at2759"/>
<dbReference type="InterPro" id="IPR021858">
    <property type="entry name" value="Fun_TF"/>
</dbReference>
<evidence type="ECO:0000256" key="2">
    <source>
        <dbReference type="ARBA" id="ARBA00023242"/>
    </source>
</evidence>
<evidence type="ECO:0000256" key="3">
    <source>
        <dbReference type="SAM" id="MobiDB-lite"/>
    </source>
</evidence>
<keyword evidence="6" id="KW-1185">Reference proteome</keyword>
<dbReference type="EMBL" id="AZHF01000001">
    <property type="protein sequence ID" value="OAA80467.1"/>
    <property type="molecule type" value="Genomic_DNA"/>
</dbReference>
<dbReference type="Pfam" id="PF00172">
    <property type="entry name" value="Zn_clus"/>
    <property type="match status" value="1"/>
</dbReference>
<dbReference type="GO" id="GO:0000981">
    <property type="term" value="F:DNA-binding transcription factor activity, RNA polymerase II-specific"/>
    <property type="evidence" value="ECO:0007669"/>
    <property type="project" value="InterPro"/>
</dbReference>
<dbReference type="Gene3D" id="4.10.240.10">
    <property type="entry name" value="Zn(2)-C6 fungal-type DNA-binding domain"/>
    <property type="match status" value="1"/>
</dbReference>
<evidence type="ECO:0000259" key="4">
    <source>
        <dbReference type="PROSITE" id="PS50048"/>
    </source>
</evidence>
<sequence length="538" mass="59430">MTPTATTSSTSSSSDPGTSSGYATSNEGPGPGGLEDGVGTELTKKGTVRQKRWTTRGRTGCLTCRSRHIKCDEAKPSCRRCISGRRECRGYDFGSPGAVPIGFQDGSGEYAEGDDQVTRDQIQDAVARRRCIVEPEPPDWECMEAARYYCVVVLPSSDEQIMTPFVGLPPCHGPNRPIFLLDVSSRRIADASKARGKLVRAGEEDPQLDGAWAVHSRQMVQILDIVNKGIADKKMQLSTKQTVLRRIFTLLMFDLIVDASAWRPHLLGYLALIQHMGGVRAVMRLKNAHANNTQWTVLLMAIAANSTSPSNQQIRGFEAYTDKDVEFLFSRDVNPDLPCPAPLFVVLKNLTQLRGRIADGSCPKAVLERTVRDLLERASAFDHDRWAETIAFEADDLAATLSRIFQVAVRLYGVLSLPHSAIVYWAIANRHPRLPGLSIYDSVRIIHRRELLDLLYPFRGTFRSVLSLAWPVTVAGVSLGGDGSAEDCRFIAESLLGMWKSPLSRVGPILCLEKLRIFWDSGKTAWDDCFDEPVPPLA</sequence>
<dbReference type="PROSITE" id="PS50048">
    <property type="entry name" value="ZN2_CY6_FUNGAL_2"/>
    <property type="match status" value="1"/>
</dbReference>
<evidence type="ECO:0000256" key="1">
    <source>
        <dbReference type="ARBA" id="ARBA00004123"/>
    </source>
</evidence>